<comment type="caution">
    <text evidence="2">The sequence shown here is derived from an EMBL/GenBank/DDBJ whole genome shotgun (WGS) entry which is preliminary data.</text>
</comment>
<dbReference type="AlphaFoldDB" id="A0AAD1Y497"/>
<reference evidence="2" key="1">
    <citation type="submission" date="2023-07" db="EMBL/GenBank/DDBJ databases">
        <authorList>
            <consortium name="AG Swart"/>
            <person name="Singh M."/>
            <person name="Singh A."/>
            <person name="Seah K."/>
            <person name="Emmerich C."/>
        </authorList>
    </citation>
    <scope>NUCLEOTIDE SEQUENCE</scope>
    <source>
        <strain evidence="2">DP1</strain>
    </source>
</reference>
<feature type="region of interest" description="Disordered" evidence="1">
    <location>
        <begin position="379"/>
        <end position="412"/>
    </location>
</feature>
<feature type="region of interest" description="Disordered" evidence="1">
    <location>
        <begin position="609"/>
        <end position="636"/>
    </location>
</feature>
<proteinExistence type="predicted"/>
<dbReference type="EMBL" id="CAMPGE010026573">
    <property type="protein sequence ID" value="CAI2384254.1"/>
    <property type="molecule type" value="Genomic_DNA"/>
</dbReference>
<name>A0AAD1Y497_EUPCR</name>
<feature type="compositionally biased region" description="Basic residues" evidence="1">
    <location>
        <begin position="544"/>
        <end position="561"/>
    </location>
</feature>
<evidence type="ECO:0000313" key="3">
    <source>
        <dbReference type="Proteomes" id="UP001295684"/>
    </source>
</evidence>
<dbReference type="Proteomes" id="UP001295684">
    <property type="component" value="Unassembled WGS sequence"/>
</dbReference>
<sequence>MGVIYRSCVLLSGLGLIKNHCKNSSGFNFDSQTHIFSENNWEASEKPSINNLEFDQTFHEIVADTIEIQSKSNKKTFGKLRNKYIREKAYNQAKACKQAVCKSRTSMAKQRSKFKKKKIFKHELSFNIRKLQGSSNISDLIKERVQLDDLGFMRAQRNLNMTQITNGSIKNKDAQISPMRNEASSPKESSFINIPAQKRATSMNKVDEYRILDHVSLFPHSESPDQKNLYKMISQSPQKLLKLVKMKAKDRLESTDMKIVGENIAEVIKNTFMTKVLTTAPESAEKRRMSQDSKVDQDLTMHAQEVPVDSKKMIRHKSLLYPIKLSHIKGWKKIIGKKGYKKGLEFNDPIEIINNHRASDSYDTQNIMFFSNKNSLRPKTKLKSPYKGRNMPSLYDTNSKTDSTELHPSDGINYSEVANPMKVFCMKSKNDNKTDDIVNLSSKCSVRSKPNTNNLNHKESERSKKAAIVVQSRIGRAKNSCQSSSKTGLFASISKSFTDAIRRRSPQKSAEFQTMSKFYPEKRGNRVACKLENKSRAQTQEGRTRKKIHSNSRQHWKHLHPKNQVPSPPAFKISSYNYNPKFPNNDYNSRPKTTIGGSKNAFRNSKMLQKRHQGPSKSIHEEDRDQSLSYGDHNIPNSYHKANHMYSKYSKLVKGSCWRGRRNGYKVGISG</sequence>
<organism evidence="2 3">
    <name type="scientific">Euplotes crassus</name>
    <dbReference type="NCBI Taxonomy" id="5936"/>
    <lineage>
        <taxon>Eukaryota</taxon>
        <taxon>Sar</taxon>
        <taxon>Alveolata</taxon>
        <taxon>Ciliophora</taxon>
        <taxon>Intramacronucleata</taxon>
        <taxon>Spirotrichea</taxon>
        <taxon>Hypotrichia</taxon>
        <taxon>Euplotida</taxon>
        <taxon>Euplotidae</taxon>
        <taxon>Moneuplotes</taxon>
    </lineage>
</organism>
<evidence type="ECO:0000313" key="2">
    <source>
        <dbReference type="EMBL" id="CAI2384254.1"/>
    </source>
</evidence>
<keyword evidence="3" id="KW-1185">Reference proteome</keyword>
<feature type="region of interest" description="Disordered" evidence="1">
    <location>
        <begin position="533"/>
        <end position="577"/>
    </location>
</feature>
<gene>
    <name evidence="2" type="ORF">ECRASSUSDP1_LOCUS25777</name>
</gene>
<accession>A0AAD1Y497</accession>
<protein>
    <submittedName>
        <fullName evidence="2">Uncharacterized protein</fullName>
    </submittedName>
</protein>
<evidence type="ECO:0000256" key="1">
    <source>
        <dbReference type="SAM" id="MobiDB-lite"/>
    </source>
</evidence>